<keyword evidence="1" id="KW-0732">Signal</keyword>
<dbReference type="Pfam" id="PF00753">
    <property type="entry name" value="Lactamase_B"/>
    <property type="match status" value="1"/>
</dbReference>
<dbReference type="GeneTree" id="ENSGT00390000001710"/>
<dbReference type="Ensembl" id="ENSCINT00000007957.3">
    <property type="protein sequence ID" value="ENSCINP00000007957.3"/>
    <property type="gene ID" value="ENSCING00000003862.3"/>
</dbReference>
<reference evidence="4" key="1">
    <citation type="journal article" date="2002" name="Science">
        <title>The draft genome of Ciona intestinalis: insights into chordate and vertebrate origins.</title>
        <authorList>
            <person name="Dehal P."/>
            <person name="Satou Y."/>
            <person name="Campbell R.K."/>
            <person name="Chapman J."/>
            <person name="Degnan B."/>
            <person name="De Tomaso A."/>
            <person name="Davidson B."/>
            <person name="Di Gregorio A."/>
            <person name="Gelpke M."/>
            <person name="Goodstein D.M."/>
            <person name="Harafuji N."/>
            <person name="Hastings K.E."/>
            <person name="Ho I."/>
            <person name="Hotta K."/>
            <person name="Huang W."/>
            <person name="Kawashima T."/>
            <person name="Lemaire P."/>
            <person name="Martinez D."/>
            <person name="Meinertzhagen I.A."/>
            <person name="Necula S."/>
            <person name="Nonaka M."/>
            <person name="Putnam N."/>
            <person name="Rash S."/>
            <person name="Saiga H."/>
            <person name="Satake M."/>
            <person name="Terry A."/>
            <person name="Yamada L."/>
            <person name="Wang H.G."/>
            <person name="Awazu S."/>
            <person name="Azumi K."/>
            <person name="Boore J."/>
            <person name="Branno M."/>
            <person name="Chin-Bow S."/>
            <person name="DeSantis R."/>
            <person name="Doyle S."/>
            <person name="Francino P."/>
            <person name="Keys D.N."/>
            <person name="Haga S."/>
            <person name="Hayashi H."/>
            <person name="Hino K."/>
            <person name="Imai K.S."/>
            <person name="Inaba K."/>
            <person name="Kano S."/>
            <person name="Kobayashi K."/>
            <person name="Kobayashi M."/>
            <person name="Lee B.I."/>
            <person name="Makabe K.W."/>
            <person name="Manohar C."/>
            <person name="Matassi G."/>
            <person name="Medina M."/>
            <person name="Mochizuki Y."/>
            <person name="Mount S."/>
            <person name="Morishita T."/>
            <person name="Miura S."/>
            <person name="Nakayama A."/>
            <person name="Nishizaka S."/>
            <person name="Nomoto H."/>
            <person name="Ohta F."/>
            <person name="Oishi K."/>
            <person name="Rigoutsos I."/>
            <person name="Sano M."/>
            <person name="Sasaki A."/>
            <person name="Sasakura Y."/>
            <person name="Shoguchi E."/>
            <person name="Shin-i T."/>
            <person name="Spagnuolo A."/>
            <person name="Stainier D."/>
            <person name="Suzuki M.M."/>
            <person name="Tassy O."/>
            <person name="Takatori N."/>
            <person name="Tokuoka M."/>
            <person name="Yagi K."/>
            <person name="Yoshizaki F."/>
            <person name="Wada S."/>
            <person name="Zhang C."/>
            <person name="Hyatt P.D."/>
            <person name="Larimer F."/>
            <person name="Detter C."/>
            <person name="Doggett N."/>
            <person name="Glavina T."/>
            <person name="Hawkins T."/>
            <person name="Richardson P."/>
            <person name="Lucas S."/>
            <person name="Kohara Y."/>
            <person name="Levine M."/>
            <person name="Satoh N."/>
            <person name="Rokhsar D.S."/>
        </authorList>
    </citation>
    <scope>NUCLEOTIDE SEQUENCE [LARGE SCALE GENOMIC DNA]</scope>
</reference>
<organism evidence="3 4">
    <name type="scientific">Ciona intestinalis</name>
    <name type="common">Transparent sea squirt</name>
    <name type="synonym">Ascidia intestinalis</name>
    <dbReference type="NCBI Taxonomy" id="7719"/>
    <lineage>
        <taxon>Eukaryota</taxon>
        <taxon>Metazoa</taxon>
        <taxon>Chordata</taxon>
        <taxon>Tunicata</taxon>
        <taxon>Ascidiacea</taxon>
        <taxon>Phlebobranchia</taxon>
        <taxon>Cionidae</taxon>
        <taxon>Ciona</taxon>
    </lineage>
</organism>
<dbReference type="SMART" id="SM00849">
    <property type="entry name" value="Lactamase_B"/>
    <property type="match status" value="1"/>
</dbReference>
<dbReference type="AlphaFoldDB" id="F6Y5T0"/>
<accession>F6Y5T0</accession>
<dbReference type="PROSITE" id="PS51257">
    <property type="entry name" value="PROKAR_LIPOPROTEIN"/>
    <property type="match status" value="1"/>
</dbReference>
<dbReference type="Proteomes" id="UP000008144">
    <property type="component" value="Chromosome 12"/>
</dbReference>
<sequence length="257" mass="29123">MVRIILTSLVLVASLTGCWGLGFGTPSPNKWPLRVFEADDYLRNHSQIFIPRRVINVGEDIYSAIGYALANMIMINGPDGIVIIDTTETMIDSWTAYEDLRNEIDDWTKPLVAIILTHFHTDHYVGTFRLLEHAETQGWNVRIFTHETTLDEMARSSVFKLYASRRGTRQFGDALVLGEELLNAGIGLESKHNDTIVNDTLVPTDTYRDNTTVQLAGLEFELMRTKGETDDQTSIWIPSKRALFCGDNLYEAFPNLY</sequence>
<feature type="chain" id="PRO_5003351166" description="Metallo-beta-lactamase domain-containing protein" evidence="1">
    <location>
        <begin position="21"/>
        <end position="257"/>
    </location>
</feature>
<feature type="signal peptide" evidence="1">
    <location>
        <begin position="1"/>
        <end position="20"/>
    </location>
</feature>
<dbReference type="FunFam" id="3.60.15.30:FF:000002">
    <property type="entry name" value="Uncharacterized protein"/>
    <property type="match status" value="1"/>
</dbReference>
<dbReference type="HOGENOM" id="CLU_094808_0_0_1"/>
<protein>
    <recommendedName>
        <fullName evidence="2">Metallo-beta-lactamase domain-containing protein</fullName>
    </recommendedName>
</protein>
<dbReference type="PANTHER" id="PTHR43223:SF2">
    <property type="entry name" value="METALLO-BETA-LACTAMASE DOMAIN-CONTAINING PROTEIN"/>
    <property type="match status" value="1"/>
</dbReference>
<feature type="domain" description="Metallo-beta-lactamase" evidence="2">
    <location>
        <begin position="69"/>
        <end position="256"/>
    </location>
</feature>
<evidence type="ECO:0000313" key="4">
    <source>
        <dbReference type="Proteomes" id="UP000008144"/>
    </source>
</evidence>
<dbReference type="PANTHER" id="PTHR43223">
    <property type="entry name" value="ALKYL/ARYL-SULFATASE"/>
    <property type="match status" value="1"/>
</dbReference>
<dbReference type="InterPro" id="IPR052195">
    <property type="entry name" value="Bact_Alkyl/Aryl-Sulfatase"/>
</dbReference>
<reference evidence="3" key="3">
    <citation type="submission" date="2025-08" db="UniProtKB">
        <authorList>
            <consortium name="Ensembl"/>
        </authorList>
    </citation>
    <scope>IDENTIFICATION</scope>
</reference>
<name>F6Y5T0_CIOIN</name>
<evidence type="ECO:0000259" key="2">
    <source>
        <dbReference type="SMART" id="SM00849"/>
    </source>
</evidence>
<dbReference type="EMBL" id="EAAA01000999">
    <property type="status" value="NOT_ANNOTATED_CDS"/>
    <property type="molecule type" value="Genomic_DNA"/>
</dbReference>
<reference evidence="3" key="2">
    <citation type="journal article" date="2008" name="Genome Biol.">
        <title>Improved genome assembly and evidence-based global gene model set for the chordate Ciona intestinalis: new insight into intron and operon populations.</title>
        <authorList>
            <person name="Satou Y."/>
            <person name="Mineta K."/>
            <person name="Ogasawara M."/>
            <person name="Sasakura Y."/>
            <person name="Shoguchi E."/>
            <person name="Ueno K."/>
            <person name="Yamada L."/>
            <person name="Matsumoto J."/>
            <person name="Wasserscheid J."/>
            <person name="Dewar K."/>
            <person name="Wiley G.B."/>
            <person name="Macmil S.L."/>
            <person name="Roe B.A."/>
            <person name="Zeller R.W."/>
            <person name="Hastings K.E."/>
            <person name="Lemaire P."/>
            <person name="Lindquist E."/>
            <person name="Endo T."/>
            <person name="Hotta K."/>
            <person name="Inaba K."/>
        </authorList>
    </citation>
    <scope>NUCLEOTIDE SEQUENCE [LARGE SCALE GENOMIC DNA]</scope>
    <source>
        <strain evidence="3">wild type</strain>
    </source>
</reference>
<dbReference type="InterPro" id="IPR001279">
    <property type="entry name" value="Metallo-B-lactamas"/>
</dbReference>
<dbReference type="SUPFAM" id="SSF56281">
    <property type="entry name" value="Metallo-hydrolase/oxidoreductase"/>
    <property type="match status" value="1"/>
</dbReference>
<dbReference type="InParanoid" id="F6Y5T0"/>
<dbReference type="InterPro" id="IPR036866">
    <property type="entry name" value="RibonucZ/Hydroxyglut_hydro"/>
</dbReference>
<reference evidence="3" key="4">
    <citation type="submission" date="2025-09" db="UniProtKB">
        <authorList>
            <consortium name="Ensembl"/>
        </authorList>
    </citation>
    <scope>IDENTIFICATION</scope>
</reference>
<evidence type="ECO:0000256" key="1">
    <source>
        <dbReference type="SAM" id="SignalP"/>
    </source>
</evidence>
<dbReference type="Gene3D" id="3.60.15.30">
    <property type="entry name" value="Metallo-beta-lactamase domain"/>
    <property type="match status" value="1"/>
</dbReference>
<evidence type="ECO:0000313" key="3">
    <source>
        <dbReference type="Ensembl" id="ENSCINP00000007957.3"/>
    </source>
</evidence>
<keyword evidence="4" id="KW-1185">Reference proteome</keyword>
<proteinExistence type="predicted"/>